<name>A0A0E3SB50_9EURY</name>
<proteinExistence type="predicted"/>
<accession>A0A0E3SB50</accession>
<dbReference type="Proteomes" id="UP000033101">
    <property type="component" value="Chromosome"/>
</dbReference>
<dbReference type="PATRIC" id="fig|1434110.4.peg.3256"/>
<reference evidence="1 2" key="1">
    <citation type="submission" date="2014-07" db="EMBL/GenBank/DDBJ databases">
        <title>Methanogenic archaea and the global carbon cycle.</title>
        <authorList>
            <person name="Henriksen J.R."/>
            <person name="Luke J."/>
            <person name="Reinhart S."/>
            <person name="Benedict M.N."/>
            <person name="Youngblut N.D."/>
            <person name="Metcalf M.E."/>
            <person name="Whitaker R.J."/>
            <person name="Metcalf W.W."/>
        </authorList>
    </citation>
    <scope>NUCLEOTIDE SEQUENCE [LARGE SCALE GENOMIC DNA]</scope>
    <source>
        <strain evidence="1 2">HB-1</strain>
    </source>
</reference>
<dbReference type="EMBL" id="CP009516">
    <property type="protein sequence ID" value="AKB79014.1"/>
    <property type="molecule type" value="Genomic_DNA"/>
</dbReference>
<dbReference type="Gene3D" id="3.90.550.40">
    <property type="match status" value="1"/>
</dbReference>
<evidence type="ECO:0000313" key="1">
    <source>
        <dbReference type="EMBL" id="AKB79014.1"/>
    </source>
</evidence>
<dbReference type="KEGG" id="mhor:MSHOH_2531"/>
<dbReference type="InterPro" id="IPR029044">
    <property type="entry name" value="Nucleotide-diphossugar_trans"/>
</dbReference>
<protein>
    <recommendedName>
        <fullName evidence="3">Glycosyltransferase</fullName>
    </recommendedName>
</protein>
<dbReference type="GeneID" id="24831820"/>
<dbReference type="SUPFAM" id="SSF53448">
    <property type="entry name" value="Nucleotide-diphospho-sugar transferases"/>
    <property type="match status" value="1"/>
</dbReference>
<sequence>MILIAAPICEGKIYSINNWLEWIARQQYTDFDYCLCTESTSEEFINKLSQIEIINSGNIKKPIILINEEIIKIDNPIQKICNARETIRLYALENGYSHILFLDSDVVPIYMDTIQKLLDTNLDCVSGLYCYKNSYVPVAVSRKRGTNPTITDMEEANKKNQLIDCLVIGLGCALISRRVFSEIPFDFAYFGNEIGEDYGYCWAMENIEIPRYLDAKLLCFHLGETKNNRNDGGFFTVERAEK</sequence>
<evidence type="ECO:0000313" key="2">
    <source>
        <dbReference type="Proteomes" id="UP000033101"/>
    </source>
</evidence>
<evidence type="ECO:0008006" key="3">
    <source>
        <dbReference type="Google" id="ProtNLM"/>
    </source>
</evidence>
<dbReference type="RefSeq" id="WP_048140367.1">
    <property type="nucleotide sequence ID" value="NZ_BBCW01000035.1"/>
</dbReference>
<dbReference type="STRING" id="1434110.MSHOH_2531"/>
<dbReference type="HOGENOM" id="CLU_1145228_0_0_2"/>
<organism evidence="1 2">
    <name type="scientific">Methanosarcina horonobensis HB-1 = JCM 15518</name>
    <dbReference type="NCBI Taxonomy" id="1434110"/>
    <lineage>
        <taxon>Archaea</taxon>
        <taxon>Methanobacteriati</taxon>
        <taxon>Methanobacteriota</taxon>
        <taxon>Stenosarchaea group</taxon>
        <taxon>Methanomicrobia</taxon>
        <taxon>Methanosarcinales</taxon>
        <taxon>Methanosarcinaceae</taxon>
        <taxon>Methanosarcina</taxon>
    </lineage>
</organism>
<dbReference type="AlphaFoldDB" id="A0A0E3SB50"/>
<keyword evidence="2" id="KW-1185">Reference proteome</keyword>
<gene>
    <name evidence="1" type="ORF">MSHOH_2531</name>
</gene>